<evidence type="ECO:0000313" key="1">
    <source>
        <dbReference type="EMBL" id="PIS39734.1"/>
    </source>
</evidence>
<dbReference type="Proteomes" id="UP000230088">
    <property type="component" value="Unassembled WGS sequence"/>
</dbReference>
<dbReference type="EMBL" id="PEYD01000006">
    <property type="protein sequence ID" value="PIS39734.1"/>
    <property type="molecule type" value="Genomic_DNA"/>
</dbReference>
<protein>
    <submittedName>
        <fullName evidence="1">Uncharacterized protein</fullName>
    </submittedName>
</protein>
<accession>A0A2H0YMK7</accession>
<gene>
    <name evidence="1" type="ORF">COT33_00420</name>
</gene>
<sequence length="75" mass="8653">MPTITIPKKITKGEELIIIPKADWEKFKKIAEMKLSHLELEKGLKESLEDVKMGRIFGPFETVEEFKKAIKSSHL</sequence>
<evidence type="ECO:0000313" key="2">
    <source>
        <dbReference type="Proteomes" id="UP000230088"/>
    </source>
</evidence>
<name>A0A2H0YMK7_9BACT</name>
<comment type="caution">
    <text evidence="1">The sequence shown here is derived from an EMBL/GenBank/DDBJ whole genome shotgun (WGS) entry which is preliminary data.</text>
</comment>
<reference evidence="2" key="1">
    <citation type="submission" date="2017-09" db="EMBL/GenBank/DDBJ databases">
        <title>Depth-based differentiation of microbial function through sediment-hosted aquifers and enrichment of novel symbionts in the deep terrestrial subsurface.</title>
        <authorList>
            <person name="Probst A.J."/>
            <person name="Ladd B."/>
            <person name="Jarett J.K."/>
            <person name="Geller-Mcgrath D.E."/>
            <person name="Sieber C.M.K."/>
            <person name="Emerson J.B."/>
            <person name="Anantharaman K."/>
            <person name="Thomas B.C."/>
            <person name="Malmstrom R."/>
            <person name="Stieglmeier M."/>
            <person name="Klingl A."/>
            <person name="Woyke T."/>
            <person name="Ryan C.M."/>
            <person name="Banfield J.F."/>
        </authorList>
    </citation>
    <scope>NUCLEOTIDE SEQUENCE [LARGE SCALE GENOMIC DNA]</scope>
</reference>
<proteinExistence type="predicted"/>
<dbReference type="AlphaFoldDB" id="A0A2H0YMK7"/>
<organism evidence="1 2">
    <name type="scientific">Candidatus Nealsonbacteria bacterium CG08_land_8_20_14_0_20_38_20</name>
    <dbReference type="NCBI Taxonomy" id="1974705"/>
    <lineage>
        <taxon>Bacteria</taxon>
        <taxon>Candidatus Nealsoniibacteriota</taxon>
    </lineage>
</organism>